<sequence length="349" mass="39736">MLKKKRMIGLLVTTMTLVTAFGFSSYGASATKTLQALYGSSKIIINGKDVTQTIEPFIVDGTTYIPLRVVANTFNKKVDWNPLTSTAYITDDLTQVNEHFQAEILKRDVEIMNLQSRLKQLEKEVESKKEISLSDLEKQLNKDHGEYKNIEFDISLSGSASKVNVKIDVDLYDYKKEWNGLSSSKRESYLQDIVDDVLDAYDGANVYGSIKDIDAKKTILEFTTTSKGVVKIEKESTTSNTSNKTISKLEKDLDNEYYDYFGDIDLYIKLEGNKNDVTFSIELDSKEYGSAWRKLSSDKIKKLMSFIYDDIEDELGDVNIEGYVYDTYNKEDLASYRRASSGNDIFKKY</sequence>
<dbReference type="Pfam" id="PF07833">
    <property type="entry name" value="Cu_amine_oxidN1"/>
    <property type="match status" value="1"/>
</dbReference>
<dbReference type="RefSeq" id="WP_216416338.1">
    <property type="nucleotide sequence ID" value="NZ_JAHLQK010000003.1"/>
</dbReference>
<dbReference type="EMBL" id="JAHLQK010000003">
    <property type="protein sequence ID" value="MBU5676517.1"/>
    <property type="molecule type" value="Genomic_DNA"/>
</dbReference>
<feature type="coiled-coil region" evidence="1">
    <location>
        <begin position="104"/>
        <end position="131"/>
    </location>
</feature>
<keyword evidence="1" id="KW-0175">Coiled coil</keyword>
<keyword evidence="4" id="KW-1185">Reference proteome</keyword>
<dbReference type="Proteomes" id="UP000779508">
    <property type="component" value="Unassembled WGS sequence"/>
</dbReference>
<proteinExistence type="predicted"/>
<protein>
    <submittedName>
        <fullName evidence="3">Copper amine oxidase N-terminal domain-containing protein</fullName>
    </submittedName>
</protein>
<evidence type="ECO:0000256" key="1">
    <source>
        <dbReference type="SAM" id="Coils"/>
    </source>
</evidence>
<feature type="domain" description="Copper amine oxidase-like N-terminal" evidence="2">
    <location>
        <begin position="32"/>
        <end position="89"/>
    </location>
</feature>
<evidence type="ECO:0000313" key="3">
    <source>
        <dbReference type="EMBL" id="MBU5676517.1"/>
    </source>
</evidence>
<dbReference type="InterPro" id="IPR012854">
    <property type="entry name" value="Cu_amine_oxidase-like_N"/>
</dbReference>
<comment type="caution">
    <text evidence="3">The sequence shown here is derived from an EMBL/GenBank/DDBJ whole genome shotgun (WGS) entry which is preliminary data.</text>
</comment>
<name>A0ABS6G4B2_9FIRM</name>
<organism evidence="3 4">
    <name type="scientific">Alkaliphilus flagellatus</name>
    <dbReference type="NCBI Taxonomy" id="2841507"/>
    <lineage>
        <taxon>Bacteria</taxon>
        <taxon>Bacillati</taxon>
        <taxon>Bacillota</taxon>
        <taxon>Clostridia</taxon>
        <taxon>Peptostreptococcales</taxon>
        <taxon>Natronincolaceae</taxon>
        <taxon>Alkaliphilus</taxon>
    </lineage>
</organism>
<accession>A0ABS6G4B2</accession>
<gene>
    <name evidence="3" type="ORF">KQI88_08815</name>
</gene>
<reference evidence="3 4" key="1">
    <citation type="submission" date="2021-06" db="EMBL/GenBank/DDBJ databases">
        <authorList>
            <person name="Sun Q."/>
            <person name="Li D."/>
        </authorList>
    </citation>
    <scope>NUCLEOTIDE SEQUENCE [LARGE SCALE GENOMIC DNA]</scope>
    <source>
        <strain evidence="3 4">MSJ-5</strain>
    </source>
</reference>
<evidence type="ECO:0000313" key="4">
    <source>
        <dbReference type="Proteomes" id="UP000779508"/>
    </source>
</evidence>
<evidence type="ECO:0000259" key="2">
    <source>
        <dbReference type="Pfam" id="PF07833"/>
    </source>
</evidence>